<sequence>MSNSPAQTYLARTFEDDRYAWTREPRVRRRAVVAEVALVVALVAATLVAASTDEEWPTWFFVAWMVGMLGFIPLHSLLNLGIRGVLDRDKRSLDEHQRRLGERSHTAVAWPSTALTFAAWTGAVAVVGLTGHVMLALCLGFLLWFASGLLTYWHLAWTSPEEPADADL</sequence>
<name>A0A1I1ZY08_9ACTN</name>
<dbReference type="Proteomes" id="UP000198589">
    <property type="component" value="Unassembled WGS sequence"/>
</dbReference>
<evidence type="ECO:0000313" key="2">
    <source>
        <dbReference type="EMBL" id="SFE36268.1"/>
    </source>
</evidence>
<dbReference type="OrthoDB" id="5191783at2"/>
<feature type="transmembrane region" description="Helical" evidence="1">
    <location>
        <begin position="31"/>
        <end position="50"/>
    </location>
</feature>
<dbReference type="AlphaFoldDB" id="A0A1I1ZY08"/>
<reference evidence="3" key="1">
    <citation type="submission" date="2016-10" db="EMBL/GenBank/DDBJ databases">
        <authorList>
            <person name="Varghese N."/>
            <person name="Submissions S."/>
        </authorList>
    </citation>
    <scope>NUCLEOTIDE SEQUENCE [LARGE SCALE GENOMIC DNA]</scope>
    <source>
        <strain evidence="3">DSM 46838</strain>
    </source>
</reference>
<evidence type="ECO:0000313" key="3">
    <source>
        <dbReference type="Proteomes" id="UP000198589"/>
    </source>
</evidence>
<evidence type="ECO:0000256" key="1">
    <source>
        <dbReference type="SAM" id="Phobius"/>
    </source>
</evidence>
<gene>
    <name evidence="2" type="ORF">SAMN05216574_103168</name>
</gene>
<dbReference type="EMBL" id="FOND01000003">
    <property type="protein sequence ID" value="SFE36268.1"/>
    <property type="molecule type" value="Genomic_DNA"/>
</dbReference>
<keyword evidence="1" id="KW-0812">Transmembrane</keyword>
<dbReference type="RefSeq" id="WP_092195723.1">
    <property type="nucleotide sequence ID" value="NZ_FOND01000003.1"/>
</dbReference>
<keyword evidence="1" id="KW-1133">Transmembrane helix</keyword>
<feature type="transmembrane region" description="Helical" evidence="1">
    <location>
        <begin position="133"/>
        <end position="153"/>
    </location>
</feature>
<accession>A0A1I1ZY08</accession>
<organism evidence="2 3">
    <name type="scientific">Blastococcus tunisiensis</name>
    <dbReference type="NCBI Taxonomy" id="1798228"/>
    <lineage>
        <taxon>Bacteria</taxon>
        <taxon>Bacillati</taxon>
        <taxon>Actinomycetota</taxon>
        <taxon>Actinomycetes</taxon>
        <taxon>Geodermatophilales</taxon>
        <taxon>Geodermatophilaceae</taxon>
        <taxon>Blastococcus</taxon>
    </lineage>
</organism>
<keyword evidence="1" id="KW-0472">Membrane</keyword>
<feature type="transmembrane region" description="Helical" evidence="1">
    <location>
        <begin position="107"/>
        <end position="127"/>
    </location>
</feature>
<protein>
    <submittedName>
        <fullName evidence="2">Uncharacterized protein</fullName>
    </submittedName>
</protein>
<proteinExistence type="predicted"/>
<feature type="transmembrane region" description="Helical" evidence="1">
    <location>
        <begin position="62"/>
        <end position="86"/>
    </location>
</feature>
<keyword evidence="3" id="KW-1185">Reference proteome</keyword>
<dbReference type="STRING" id="1798228.SAMN05216574_103168"/>